<dbReference type="Proteomes" id="UP000187203">
    <property type="component" value="Unassembled WGS sequence"/>
</dbReference>
<protein>
    <submittedName>
        <fullName evidence="2">Uncharacterized protein</fullName>
    </submittedName>
</protein>
<name>A0A1R3KPC3_9ROSI</name>
<comment type="caution">
    <text evidence="2">The sequence shown here is derived from an EMBL/GenBank/DDBJ whole genome shotgun (WGS) entry which is preliminary data.</text>
</comment>
<gene>
    <name evidence="2" type="ORF">COLO4_06006</name>
</gene>
<dbReference type="AlphaFoldDB" id="A0A1R3KPC3"/>
<organism evidence="2 3">
    <name type="scientific">Corchorus olitorius</name>
    <dbReference type="NCBI Taxonomy" id="93759"/>
    <lineage>
        <taxon>Eukaryota</taxon>
        <taxon>Viridiplantae</taxon>
        <taxon>Streptophyta</taxon>
        <taxon>Embryophyta</taxon>
        <taxon>Tracheophyta</taxon>
        <taxon>Spermatophyta</taxon>
        <taxon>Magnoliopsida</taxon>
        <taxon>eudicotyledons</taxon>
        <taxon>Gunneridae</taxon>
        <taxon>Pentapetalae</taxon>
        <taxon>rosids</taxon>
        <taxon>malvids</taxon>
        <taxon>Malvales</taxon>
        <taxon>Malvaceae</taxon>
        <taxon>Grewioideae</taxon>
        <taxon>Apeibeae</taxon>
        <taxon>Corchorus</taxon>
    </lineage>
</organism>
<evidence type="ECO:0000256" key="1">
    <source>
        <dbReference type="SAM" id="MobiDB-lite"/>
    </source>
</evidence>
<evidence type="ECO:0000313" key="3">
    <source>
        <dbReference type="Proteomes" id="UP000187203"/>
    </source>
</evidence>
<keyword evidence="3" id="KW-1185">Reference proteome</keyword>
<sequence>MAAFLSPFERGFEPRSRVREAVKKRKKEESGAKRRKIEGIQGYKPYRAKTAPFW</sequence>
<feature type="compositionally biased region" description="Basic and acidic residues" evidence="1">
    <location>
        <begin position="16"/>
        <end position="32"/>
    </location>
</feature>
<feature type="region of interest" description="Disordered" evidence="1">
    <location>
        <begin position="16"/>
        <end position="36"/>
    </location>
</feature>
<reference evidence="3" key="1">
    <citation type="submission" date="2013-09" db="EMBL/GenBank/DDBJ databases">
        <title>Corchorus olitorius genome sequencing.</title>
        <authorList>
            <person name="Alam M."/>
            <person name="Haque M.S."/>
            <person name="Islam M.S."/>
            <person name="Emdad E.M."/>
            <person name="Islam M.M."/>
            <person name="Ahmed B."/>
            <person name="Halim A."/>
            <person name="Hossen Q.M.M."/>
            <person name="Hossain M.Z."/>
            <person name="Ahmed R."/>
            <person name="Khan M.M."/>
            <person name="Islam R."/>
            <person name="Rashid M.M."/>
            <person name="Khan S.A."/>
            <person name="Rahman M.S."/>
            <person name="Alam M."/>
            <person name="Yahiya A.S."/>
            <person name="Khan M.S."/>
            <person name="Azam M.S."/>
            <person name="Haque T."/>
            <person name="Lashkar M.Z.H."/>
            <person name="Akhand A.I."/>
            <person name="Morshed G."/>
            <person name="Roy S."/>
            <person name="Uddin K.S."/>
            <person name="Rabeya T."/>
            <person name="Hossain A.S."/>
            <person name="Chowdhury A."/>
            <person name="Snigdha A.R."/>
            <person name="Mortoza M.S."/>
            <person name="Matin S.A."/>
            <person name="Hoque S.M.E."/>
            <person name="Islam M.K."/>
            <person name="Roy D.K."/>
            <person name="Haider R."/>
            <person name="Moosa M.M."/>
            <person name="Elias S.M."/>
            <person name="Hasan A.M."/>
            <person name="Jahan S."/>
            <person name="Shafiuddin M."/>
            <person name="Mahmood N."/>
            <person name="Shommy N.S."/>
        </authorList>
    </citation>
    <scope>NUCLEOTIDE SEQUENCE [LARGE SCALE GENOMIC DNA]</scope>
    <source>
        <strain evidence="3">cv. O-4</strain>
    </source>
</reference>
<dbReference type="EMBL" id="AWUE01012552">
    <property type="protein sequence ID" value="OMP08909.1"/>
    <property type="molecule type" value="Genomic_DNA"/>
</dbReference>
<accession>A0A1R3KPC3</accession>
<evidence type="ECO:0000313" key="2">
    <source>
        <dbReference type="EMBL" id="OMP08909.1"/>
    </source>
</evidence>
<proteinExistence type="predicted"/>